<protein>
    <recommendedName>
        <fullName evidence="3">Pentatricopeptide repeat-containing protein</fullName>
    </recommendedName>
</protein>
<proteinExistence type="predicted"/>
<dbReference type="PANTHER" id="PTHR47931">
    <property type="entry name" value="OS01G0228400 PROTEIN"/>
    <property type="match status" value="1"/>
</dbReference>
<accession>A0ABQ9BFE2</accession>
<gene>
    <name evidence="1" type="ORF">OIU77_031315</name>
</gene>
<sequence>MLVSTSQEDFELRYERSASTHARPLSVVAGALLAEYAIRVFDKICEHGITPNLKTFETLIWGFAEAKQPWKAEEILQIMTEFEVQREKSTMLLVTEAWRATGMTKENTSAVTSDHKGSPATLRKGRMVLRDDFQCMLMACHKNLSLSHSCKFGVRLLKILKKKKKIHSANVLSRRIKVSGSNLKPKQNVQSFFIC</sequence>
<name>A0ABQ9BFE2_9ROSI</name>
<reference evidence="1" key="1">
    <citation type="submission" date="2022-10" db="EMBL/GenBank/DDBJ databases">
        <authorList>
            <person name="Hyden B.L."/>
            <person name="Feng K."/>
            <person name="Yates T."/>
            <person name="Jawdy S."/>
            <person name="Smart L.B."/>
            <person name="Muchero W."/>
        </authorList>
    </citation>
    <scope>NUCLEOTIDE SEQUENCE</scope>
    <source>
        <tissue evidence="1">Shoot tip</tissue>
    </source>
</reference>
<reference evidence="1" key="2">
    <citation type="journal article" date="2023" name="Int. J. Mol. Sci.">
        <title>De Novo Assembly and Annotation of 11 Diverse Shrub Willow (Salix) Genomes Reveals Novel Gene Organization in Sex-Linked Regions.</title>
        <authorList>
            <person name="Hyden B."/>
            <person name="Feng K."/>
            <person name="Yates T.B."/>
            <person name="Jawdy S."/>
            <person name="Cereghino C."/>
            <person name="Smart L.B."/>
            <person name="Muchero W."/>
        </authorList>
    </citation>
    <scope>NUCLEOTIDE SEQUENCE</scope>
    <source>
        <tissue evidence="1">Shoot tip</tissue>
    </source>
</reference>
<dbReference type="Proteomes" id="UP001141253">
    <property type="component" value="Chromosome 6"/>
</dbReference>
<dbReference type="PANTHER" id="PTHR47931:SF1">
    <property type="entry name" value="PPR CONTAINING PLANT-LIKE PROTEIN"/>
    <property type="match status" value="1"/>
</dbReference>
<comment type="caution">
    <text evidence="1">The sequence shown here is derived from an EMBL/GenBank/DDBJ whole genome shotgun (WGS) entry which is preliminary data.</text>
</comment>
<organism evidence="1 2">
    <name type="scientific">Salix suchowensis</name>
    <dbReference type="NCBI Taxonomy" id="1278906"/>
    <lineage>
        <taxon>Eukaryota</taxon>
        <taxon>Viridiplantae</taxon>
        <taxon>Streptophyta</taxon>
        <taxon>Embryophyta</taxon>
        <taxon>Tracheophyta</taxon>
        <taxon>Spermatophyta</taxon>
        <taxon>Magnoliopsida</taxon>
        <taxon>eudicotyledons</taxon>
        <taxon>Gunneridae</taxon>
        <taxon>Pentapetalae</taxon>
        <taxon>rosids</taxon>
        <taxon>fabids</taxon>
        <taxon>Malpighiales</taxon>
        <taxon>Salicaceae</taxon>
        <taxon>Saliceae</taxon>
        <taxon>Salix</taxon>
    </lineage>
</organism>
<dbReference type="EMBL" id="JAPFFI010000009">
    <property type="protein sequence ID" value="KAJ6382865.1"/>
    <property type="molecule type" value="Genomic_DNA"/>
</dbReference>
<evidence type="ECO:0000313" key="2">
    <source>
        <dbReference type="Proteomes" id="UP001141253"/>
    </source>
</evidence>
<dbReference type="InterPro" id="IPR011990">
    <property type="entry name" value="TPR-like_helical_dom_sf"/>
</dbReference>
<keyword evidence="2" id="KW-1185">Reference proteome</keyword>
<evidence type="ECO:0000313" key="1">
    <source>
        <dbReference type="EMBL" id="KAJ6382865.1"/>
    </source>
</evidence>
<evidence type="ECO:0008006" key="3">
    <source>
        <dbReference type="Google" id="ProtNLM"/>
    </source>
</evidence>
<dbReference type="Gene3D" id="1.25.40.10">
    <property type="entry name" value="Tetratricopeptide repeat domain"/>
    <property type="match status" value="1"/>
</dbReference>